<evidence type="ECO:0000256" key="4">
    <source>
        <dbReference type="ARBA" id="ARBA00022827"/>
    </source>
</evidence>
<keyword evidence="4 5" id="KW-0274">FAD</keyword>
<evidence type="ECO:0000256" key="2">
    <source>
        <dbReference type="ARBA" id="ARBA00009347"/>
    </source>
</evidence>
<dbReference type="Pfam" id="PF00441">
    <property type="entry name" value="Acyl-CoA_dh_1"/>
    <property type="match status" value="1"/>
</dbReference>
<comment type="similarity">
    <text evidence="2 5">Belongs to the acyl-CoA dehydrogenase family.</text>
</comment>
<keyword evidence="3 5" id="KW-0285">Flavoprotein</keyword>
<dbReference type="InterPro" id="IPR009075">
    <property type="entry name" value="AcylCo_DH/oxidase_C"/>
</dbReference>
<evidence type="ECO:0000256" key="5">
    <source>
        <dbReference type="RuleBase" id="RU362125"/>
    </source>
</evidence>
<protein>
    <submittedName>
        <fullName evidence="9">Acyl-CoA dehydrogenase</fullName>
    </submittedName>
</protein>
<feature type="domain" description="Acyl-CoA dehydrogenase/oxidase N-terminal" evidence="8">
    <location>
        <begin position="6"/>
        <end position="118"/>
    </location>
</feature>
<reference evidence="9 10" key="1">
    <citation type="journal article" date="2014" name="Int. J. Syst. Evol. Microbiol.">
        <title>Sneathiella chungangensis sp. nov., isolated from a marine sand, and emended description of the genus Sneathiella.</title>
        <authorList>
            <person name="Siamphan C."/>
            <person name="Kim H."/>
            <person name="Lee J.S."/>
            <person name="Kim W."/>
        </authorList>
    </citation>
    <scope>NUCLEOTIDE SEQUENCE [LARGE SCALE GENOMIC DNA]</scope>
    <source>
        <strain evidence="9 10">KCTC 32476</strain>
    </source>
</reference>
<dbReference type="PANTHER" id="PTHR43884">
    <property type="entry name" value="ACYL-COA DEHYDROGENASE"/>
    <property type="match status" value="1"/>
</dbReference>
<dbReference type="PANTHER" id="PTHR43884:SF12">
    <property type="entry name" value="ISOVALERYL-COA DEHYDROGENASE, MITOCHONDRIAL-RELATED"/>
    <property type="match status" value="1"/>
</dbReference>
<dbReference type="SUPFAM" id="SSF47203">
    <property type="entry name" value="Acyl-CoA dehydrogenase C-terminal domain-like"/>
    <property type="match status" value="1"/>
</dbReference>
<evidence type="ECO:0000313" key="9">
    <source>
        <dbReference type="EMBL" id="MZR21702.1"/>
    </source>
</evidence>
<dbReference type="Gene3D" id="1.10.540.10">
    <property type="entry name" value="Acyl-CoA dehydrogenase/oxidase, N-terminal domain"/>
    <property type="match status" value="1"/>
</dbReference>
<gene>
    <name evidence="9" type="ORF">GQF03_05115</name>
</gene>
<comment type="caution">
    <text evidence="9">The sequence shown here is derived from an EMBL/GenBank/DDBJ whole genome shotgun (WGS) entry which is preliminary data.</text>
</comment>
<dbReference type="GO" id="GO:0050660">
    <property type="term" value="F:flavin adenine dinucleotide binding"/>
    <property type="evidence" value="ECO:0007669"/>
    <property type="project" value="InterPro"/>
</dbReference>
<dbReference type="CDD" id="cd00567">
    <property type="entry name" value="ACAD"/>
    <property type="match status" value="1"/>
</dbReference>
<dbReference type="InterPro" id="IPR013786">
    <property type="entry name" value="AcylCoA_DH/ox_N"/>
</dbReference>
<dbReference type="GO" id="GO:0003995">
    <property type="term" value="F:acyl-CoA dehydrogenase activity"/>
    <property type="evidence" value="ECO:0007669"/>
    <property type="project" value="TreeGrafter"/>
</dbReference>
<dbReference type="Gene3D" id="1.20.140.10">
    <property type="entry name" value="Butyryl-CoA Dehydrogenase, subunit A, domain 3"/>
    <property type="match status" value="1"/>
</dbReference>
<comment type="cofactor">
    <cofactor evidence="1 5">
        <name>FAD</name>
        <dbReference type="ChEBI" id="CHEBI:57692"/>
    </cofactor>
</comment>
<organism evidence="9 10">
    <name type="scientific">Sneathiella chungangensis</name>
    <dbReference type="NCBI Taxonomy" id="1418234"/>
    <lineage>
        <taxon>Bacteria</taxon>
        <taxon>Pseudomonadati</taxon>
        <taxon>Pseudomonadota</taxon>
        <taxon>Alphaproteobacteria</taxon>
        <taxon>Sneathiellales</taxon>
        <taxon>Sneathiellaceae</taxon>
        <taxon>Sneathiella</taxon>
    </lineage>
</organism>
<dbReference type="Pfam" id="PF02771">
    <property type="entry name" value="Acyl-CoA_dh_N"/>
    <property type="match status" value="1"/>
</dbReference>
<dbReference type="SUPFAM" id="SSF56645">
    <property type="entry name" value="Acyl-CoA dehydrogenase NM domain-like"/>
    <property type="match status" value="1"/>
</dbReference>
<sequence>MSVDFTPEQQQIKDSVSRLCRKFDDNYWLARDRDGEFPEEFCRAIADEGWMGIAMPEEYGGGGLGISDAAVMVQAITESGAANAGFAAIAIGIFGLNPVVVFGTEEQKKRWLPPIIKREDIACFAVTEPNTGLDTTRLKTRAIRDGDGYIIKGEKIWTSTALQSNKMLLIARTKSEEETERPIDGLSLFYTDLNRDYVEIRPIDKMGRKCVDSNQLFIDGLPVPKEDLIGEEGKGFRYLLHGLNAERILISASMVGLGRCALNRAANYARERVVFGRPIGMNQSIQHPLAQSWAELEAANLMAFRAAGLYDAGKECGLEANGAKYLAAEAAFKACTNAVMTHGGMGYAKEFHVERYLRESLIHRLAPISPQLILSYLAERALDLPKSY</sequence>
<dbReference type="InterPro" id="IPR037069">
    <property type="entry name" value="AcylCoA_DH/ox_N_sf"/>
</dbReference>
<evidence type="ECO:0000256" key="3">
    <source>
        <dbReference type="ARBA" id="ARBA00022630"/>
    </source>
</evidence>
<keyword evidence="5" id="KW-0560">Oxidoreductase</keyword>
<dbReference type="EMBL" id="WTVA01000002">
    <property type="protein sequence ID" value="MZR21702.1"/>
    <property type="molecule type" value="Genomic_DNA"/>
</dbReference>
<evidence type="ECO:0000259" key="6">
    <source>
        <dbReference type="Pfam" id="PF00441"/>
    </source>
</evidence>
<dbReference type="Gene3D" id="2.40.110.10">
    <property type="entry name" value="Butyryl-CoA Dehydrogenase, subunit A, domain 2"/>
    <property type="match status" value="1"/>
</dbReference>
<dbReference type="InterPro" id="IPR006091">
    <property type="entry name" value="Acyl-CoA_Oxase/DH_mid-dom"/>
</dbReference>
<name>A0A845MDH6_9PROT</name>
<dbReference type="Pfam" id="PF02770">
    <property type="entry name" value="Acyl-CoA_dh_M"/>
    <property type="match status" value="1"/>
</dbReference>
<evidence type="ECO:0000256" key="1">
    <source>
        <dbReference type="ARBA" id="ARBA00001974"/>
    </source>
</evidence>
<dbReference type="InterPro" id="IPR036250">
    <property type="entry name" value="AcylCo_DH-like_C"/>
</dbReference>
<feature type="domain" description="Acyl-CoA dehydrogenase/oxidase C-terminal" evidence="6">
    <location>
        <begin position="233"/>
        <end position="365"/>
    </location>
</feature>
<dbReference type="AlphaFoldDB" id="A0A845MDH6"/>
<keyword evidence="10" id="KW-1185">Reference proteome</keyword>
<feature type="domain" description="Acyl-CoA oxidase/dehydrogenase middle" evidence="7">
    <location>
        <begin position="123"/>
        <end position="219"/>
    </location>
</feature>
<evidence type="ECO:0000313" key="10">
    <source>
        <dbReference type="Proteomes" id="UP000445696"/>
    </source>
</evidence>
<dbReference type="OrthoDB" id="9775090at2"/>
<dbReference type="FunFam" id="1.20.140.10:FF:000012">
    <property type="entry name" value="Acyl-CoA dehydrogenase fadE12"/>
    <property type="match status" value="1"/>
</dbReference>
<dbReference type="RefSeq" id="WP_161338146.1">
    <property type="nucleotide sequence ID" value="NZ_JBHSDG010000001.1"/>
</dbReference>
<dbReference type="Proteomes" id="UP000445696">
    <property type="component" value="Unassembled WGS sequence"/>
</dbReference>
<evidence type="ECO:0000259" key="8">
    <source>
        <dbReference type="Pfam" id="PF02771"/>
    </source>
</evidence>
<dbReference type="InterPro" id="IPR009100">
    <property type="entry name" value="AcylCoA_DH/oxidase_NM_dom_sf"/>
</dbReference>
<accession>A0A845MDH6</accession>
<dbReference type="PIRSF" id="PIRSF016578">
    <property type="entry name" value="HsaA"/>
    <property type="match status" value="1"/>
</dbReference>
<dbReference type="InterPro" id="IPR046373">
    <property type="entry name" value="Acyl-CoA_Oxase/DH_mid-dom_sf"/>
</dbReference>
<evidence type="ECO:0000259" key="7">
    <source>
        <dbReference type="Pfam" id="PF02770"/>
    </source>
</evidence>
<proteinExistence type="inferred from homology"/>